<sequence length="201" mass="23089">MTTAQPLTQEAFQKLIQGAESIEEDSHGPKVYRFENGEYLKVFRRKRLLSSALLRPYSQRFWENASRLEELGIPTVQPLQLFKLATAGWTAIHYKALPGETLRDLFTQHGELSASLFEQLIELFKDLHRKGIYFRSLHLGNIVRTPEGQLGLIDIADLQFLAGPLSKDKIRRNLAHFERYLKHNGLADFPFDTLANRVSQP</sequence>
<organism evidence="1 2">
    <name type="scientific">Ectopseudomonas chengduensis</name>
    <dbReference type="NCBI Taxonomy" id="489632"/>
    <lineage>
        <taxon>Bacteria</taxon>
        <taxon>Pseudomonadati</taxon>
        <taxon>Pseudomonadota</taxon>
        <taxon>Gammaproteobacteria</taxon>
        <taxon>Pseudomonadales</taxon>
        <taxon>Pseudomonadaceae</taxon>
        <taxon>Ectopseudomonas</taxon>
    </lineage>
</organism>
<dbReference type="InterPro" id="IPR011009">
    <property type="entry name" value="Kinase-like_dom_sf"/>
</dbReference>
<dbReference type="RefSeq" id="WP_045733922.1">
    <property type="nucleotide sequence ID" value="NZ_FMZQ01000001.1"/>
</dbReference>
<protein>
    <submittedName>
        <fullName evidence="1">Uncharacterized protein</fullName>
    </submittedName>
</protein>
<proteinExistence type="predicted"/>
<dbReference type="SUPFAM" id="SSF56112">
    <property type="entry name" value="Protein kinase-like (PK-like)"/>
    <property type="match status" value="1"/>
</dbReference>
<accession>A0A1G6JS82</accession>
<evidence type="ECO:0000313" key="1">
    <source>
        <dbReference type="EMBL" id="SDC21511.1"/>
    </source>
</evidence>
<keyword evidence="2" id="KW-1185">Reference proteome</keyword>
<evidence type="ECO:0000313" key="2">
    <source>
        <dbReference type="Proteomes" id="UP000199467"/>
    </source>
</evidence>
<dbReference type="EMBL" id="FMZQ01000001">
    <property type="protein sequence ID" value="SDC21511.1"/>
    <property type="molecule type" value="Genomic_DNA"/>
</dbReference>
<dbReference type="Gene3D" id="1.10.510.10">
    <property type="entry name" value="Transferase(Phosphotransferase) domain 1"/>
    <property type="match status" value="1"/>
</dbReference>
<name>A0A1G6JS82_9GAMM</name>
<reference evidence="2" key="1">
    <citation type="submission" date="2016-10" db="EMBL/GenBank/DDBJ databases">
        <authorList>
            <person name="Varghese N."/>
            <person name="Submissions S."/>
        </authorList>
    </citation>
    <scope>NUCLEOTIDE SEQUENCE [LARGE SCALE GENOMIC DNA]</scope>
    <source>
        <strain evidence="2">DSM 26382</strain>
    </source>
</reference>
<dbReference type="Proteomes" id="UP000199467">
    <property type="component" value="Unassembled WGS sequence"/>
</dbReference>
<dbReference type="AlphaFoldDB" id="A0A1G6JS82"/>
<gene>
    <name evidence="1" type="ORF">SAMN05216576_101832</name>
</gene>